<dbReference type="PANTHER" id="PTHR11091:SF3">
    <property type="entry name" value="2,3-DIKETO-L-GULONATE REDUCTASE"/>
    <property type="match status" value="1"/>
</dbReference>
<dbReference type="RefSeq" id="WP_003442705.1">
    <property type="nucleotide sequence ID" value="NZ_ANZB01000003.1"/>
</dbReference>
<dbReference type="EMBL" id="JPGY02000001">
    <property type="protein sequence ID" value="KRU11234.1"/>
    <property type="molecule type" value="Genomic_DNA"/>
</dbReference>
<evidence type="ECO:0000313" key="3">
    <source>
        <dbReference type="EMBL" id="KRU11234.1"/>
    </source>
</evidence>
<reference evidence="2 5" key="1">
    <citation type="journal article" date="2015" name="Genome Announc.">
        <title>Complete Genome Sequence of the Nitrogen-Fixing and Solvent-Producing Clostridium pasteurianum DSM 525.</title>
        <authorList>
            <person name="Poehlein A."/>
            <person name="Grosse-Honebrink A."/>
            <person name="Zhang Y."/>
            <person name="Minton N.P."/>
            <person name="Daniel R."/>
        </authorList>
    </citation>
    <scope>NUCLEOTIDE SEQUENCE [LARGE SCALE GENOMIC DNA]</scope>
    <source>
        <strain evidence="2">DSM 525</strain>
        <strain evidence="5">DSM 525 / ATCC 6013</strain>
    </source>
</reference>
<dbReference type="NCBIfam" id="NF009750">
    <property type="entry name" value="PRK13260.1"/>
    <property type="match status" value="1"/>
</dbReference>
<dbReference type="KEGG" id="cpat:CLPA_c27020"/>
<dbReference type="EC" id="1.1.1.130" evidence="2 3"/>
<dbReference type="EMBL" id="CP009268">
    <property type="protein sequence ID" value="AJA52757.1"/>
    <property type="molecule type" value="Genomic_DNA"/>
</dbReference>
<dbReference type="InterPro" id="IPR036111">
    <property type="entry name" value="Mal/L-sulfo/L-lacto_DH-like_sf"/>
</dbReference>
<dbReference type="SUPFAM" id="SSF89733">
    <property type="entry name" value="L-sulfolactate dehydrogenase-like"/>
    <property type="match status" value="1"/>
</dbReference>
<dbReference type="Gene3D" id="3.30.1370.60">
    <property type="entry name" value="Hypothetical oxidoreductase yiak, domain 2"/>
    <property type="match status" value="1"/>
</dbReference>
<reference evidence="3" key="2">
    <citation type="submission" date="2015-10" db="EMBL/GenBank/DDBJ databases">
        <title>Improved Draft Genome Sequence of Clostridium pasteurianum Strain ATCC 6013 (DSM 525) Using a Hybrid Next-Generation Sequencing Approach.</title>
        <authorList>
            <person name="Pyne M.E."/>
            <person name="Utturkar S.M."/>
            <person name="Brown S.D."/>
            <person name="Moo-Young M."/>
            <person name="Chung D.A."/>
            <person name="Chou P.C."/>
        </authorList>
    </citation>
    <scope>NUCLEOTIDE SEQUENCE</scope>
    <source>
        <strain evidence="3">ATCC 6013</strain>
    </source>
</reference>
<dbReference type="GO" id="GO:0047559">
    <property type="term" value="F:3-dehydro-L-gulonate 2-dehydrogenase activity"/>
    <property type="evidence" value="ECO:0007669"/>
    <property type="project" value="UniProtKB-EC"/>
</dbReference>
<dbReference type="Proteomes" id="UP000030905">
    <property type="component" value="Chromosome"/>
</dbReference>
<dbReference type="InterPro" id="IPR003767">
    <property type="entry name" value="Malate/L-lactate_DH-like"/>
</dbReference>
<evidence type="ECO:0000256" key="1">
    <source>
        <dbReference type="ARBA" id="ARBA00023002"/>
    </source>
</evidence>
<dbReference type="Gene3D" id="1.10.1530.10">
    <property type="match status" value="1"/>
</dbReference>
<dbReference type="AlphaFoldDB" id="A0A0H3J5P2"/>
<dbReference type="InterPro" id="IPR043143">
    <property type="entry name" value="Mal/L-sulf/L-lact_DH-like_NADP"/>
</dbReference>
<gene>
    <name evidence="2" type="primary">dlgD</name>
    <name evidence="2" type="ORF">CLPA_c27020</name>
    <name evidence="3" type="ORF">CP6013_00481</name>
</gene>
<dbReference type="InterPro" id="IPR043144">
    <property type="entry name" value="Mal/L-sulf/L-lact_DH-like_ah"/>
</dbReference>
<dbReference type="Pfam" id="PF02615">
    <property type="entry name" value="Ldh_2"/>
    <property type="match status" value="1"/>
</dbReference>
<evidence type="ECO:0000313" key="5">
    <source>
        <dbReference type="Proteomes" id="UP000030905"/>
    </source>
</evidence>
<evidence type="ECO:0000313" key="2">
    <source>
        <dbReference type="EMBL" id="AJA52757.1"/>
    </source>
</evidence>
<dbReference type="Proteomes" id="UP000028042">
    <property type="component" value="Unassembled WGS sequence"/>
</dbReference>
<keyword evidence="5" id="KW-1185">Reference proteome</keyword>
<evidence type="ECO:0000313" key="4">
    <source>
        <dbReference type="Proteomes" id="UP000028042"/>
    </source>
</evidence>
<dbReference type="GeneID" id="93074831"/>
<reference evidence="3 4" key="3">
    <citation type="journal article" name="Genome Announc.">
        <title>Improved Draft Genome Sequence of Clostridium pasteurianum Strain ATCC 6013 (DSM 525) Using a Hybrid Next-Generation Sequencing Approach.</title>
        <authorList>
            <person name="Pyne M.E."/>
            <person name="Utturkar S."/>
            <person name="Brown S.D."/>
            <person name="Moo-Young M."/>
            <person name="Chung D.A."/>
            <person name="Chou C.P."/>
        </authorList>
    </citation>
    <scope>NUCLEOTIDE SEQUENCE [LARGE SCALE GENOMIC DNA]</scope>
    <source>
        <strain evidence="3 4">ATCC 6013</strain>
    </source>
</reference>
<protein>
    <submittedName>
        <fullName evidence="2">2,3-diketo-L-gulonate reductase</fullName>
    </submittedName>
    <submittedName>
        <fullName evidence="3">3-dehydro-L-gulonate 2-dehydrogenase</fullName>
        <ecNumber evidence="2 3">1.1.1.130</ecNumber>
    </submittedName>
</protein>
<dbReference type="PANTHER" id="PTHR11091">
    <property type="entry name" value="OXIDOREDUCTASE-RELATED"/>
    <property type="match status" value="1"/>
</dbReference>
<keyword evidence="1 2" id="KW-0560">Oxidoreductase</keyword>
<sequence>MRVGFEEMKSEFKRILIKKGFSEERAEASAQLFTETSCDGVYSHGYVRFPRVIEYIDKGFIDINAVPSKVEGTGAFEKWDGNLGMGNLNAKFCMDRAIEIAKINTIGCVALRNTNHWMRGGSYGWQAADKGCIGICWTNTFTNMPAWGAKDSRIGNNPLILSVPREGGHHVVVDLAMAQFSYGKIEVTKLNHEQLPIPGGYDTKGNITTDPAEIEKTGRVLPIGYWKGSGLSILLDLIATVLSGGNSVSKIGKIDGASEYKLSQIFIAVDAEKVAGNQFLKSAVDEVLEDVKASQKVDENKEIFYPGERTLNTREKNLDLGIPVDEAVWTKIKNM</sequence>
<proteinExistence type="predicted"/>
<organism evidence="2 5">
    <name type="scientific">Clostridium pasteurianum DSM 525 = ATCC 6013</name>
    <dbReference type="NCBI Taxonomy" id="1262449"/>
    <lineage>
        <taxon>Bacteria</taxon>
        <taxon>Bacillati</taxon>
        <taxon>Bacillota</taxon>
        <taxon>Clostridia</taxon>
        <taxon>Eubacteriales</taxon>
        <taxon>Clostridiaceae</taxon>
        <taxon>Clostridium</taxon>
    </lineage>
</organism>
<dbReference type="PATRIC" id="fig|1262449.3.peg.1146"/>
<accession>A0A0H3J5P2</accession>
<name>A0A0H3J5P2_CLOPA</name>
<dbReference type="KEGG" id="cpae:CPAST_c27020"/>
<dbReference type="eggNOG" id="COG2055">
    <property type="taxonomic scope" value="Bacteria"/>
</dbReference>